<dbReference type="Gene3D" id="3.40.109.10">
    <property type="entry name" value="NADH Oxidase"/>
    <property type="match status" value="1"/>
</dbReference>
<name>A0ABN3V9L1_9PSEU</name>
<dbReference type="Proteomes" id="UP001500979">
    <property type="component" value="Unassembled WGS sequence"/>
</dbReference>
<protein>
    <submittedName>
        <fullName evidence="1">Uncharacterized protein</fullName>
    </submittedName>
</protein>
<dbReference type="EMBL" id="BAAAUX010000011">
    <property type="protein sequence ID" value="GAA2785322.1"/>
    <property type="molecule type" value="Genomic_DNA"/>
</dbReference>
<sequence>MSRAGATSMPVEHSWSREEAGVLERATEAAPSADGSRPCELQLVDRMAMLCELRGADLVRCDAEARDRIIFCGAVLANLVLAIRSLGWATVVQRDSRPDVVAAVIGAHRVERTPEEIVRHEAIGRRRCWRQPFLSAPLSPGIRDALRDAATSSAVHARWVAGEQEALALARLLRCTGLDHGDENGYRNELAMWTPGPRPGASAEPDLTGSICEESVLVLGTPSDDRRNRLRAGESMQTAWLEATTRGLVASVMTRPLHRTEVRTALRQRLDLPCEPQVVMRFGHPVPDPRSG</sequence>
<comment type="caution">
    <text evidence="1">The sequence shown here is derived from an EMBL/GenBank/DDBJ whole genome shotgun (WGS) entry which is preliminary data.</text>
</comment>
<keyword evidence="2" id="KW-1185">Reference proteome</keyword>
<evidence type="ECO:0000313" key="2">
    <source>
        <dbReference type="Proteomes" id="UP001500979"/>
    </source>
</evidence>
<proteinExistence type="predicted"/>
<evidence type="ECO:0000313" key="1">
    <source>
        <dbReference type="EMBL" id="GAA2785322.1"/>
    </source>
</evidence>
<accession>A0ABN3V9L1</accession>
<gene>
    <name evidence="1" type="ORF">GCM10010470_19310</name>
</gene>
<dbReference type="RefSeq" id="WP_344679183.1">
    <property type="nucleotide sequence ID" value="NZ_BAAAUX010000011.1"/>
</dbReference>
<organism evidence="1 2">
    <name type="scientific">Saccharopolyspora taberi</name>
    <dbReference type="NCBI Taxonomy" id="60895"/>
    <lineage>
        <taxon>Bacteria</taxon>
        <taxon>Bacillati</taxon>
        <taxon>Actinomycetota</taxon>
        <taxon>Actinomycetes</taxon>
        <taxon>Pseudonocardiales</taxon>
        <taxon>Pseudonocardiaceae</taxon>
        <taxon>Saccharopolyspora</taxon>
    </lineage>
</organism>
<reference evidence="1 2" key="1">
    <citation type="journal article" date="2019" name="Int. J. Syst. Evol. Microbiol.">
        <title>The Global Catalogue of Microorganisms (GCM) 10K type strain sequencing project: providing services to taxonomists for standard genome sequencing and annotation.</title>
        <authorList>
            <consortium name="The Broad Institute Genomics Platform"/>
            <consortium name="The Broad Institute Genome Sequencing Center for Infectious Disease"/>
            <person name="Wu L."/>
            <person name="Ma J."/>
        </authorList>
    </citation>
    <scope>NUCLEOTIDE SEQUENCE [LARGE SCALE GENOMIC DNA]</scope>
    <source>
        <strain evidence="1 2">JCM 9383</strain>
    </source>
</reference>
<dbReference type="InterPro" id="IPR000415">
    <property type="entry name" value="Nitroreductase-like"/>
</dbReference>